<evidence type="ECO:0000256" key="2">
    <source>
        <dbReference type="ARBA" id="ARBA00022722"/>
    </source>
</evidence>
<keyword evidence="6" id="KW-0460">Magnesium</keyword>
<accession>A0A6J8BP73</accession>
<gene>
    <name evidence="10" type="ORF">MCOR_20988</name>
</gene>
<keyword evidence="2" id="KW-0540">Nuclease</keyword>
<organism evidence="10 11">
    <name type="scientific">Mytilus coruscus</name>
    <name type="common">Sea mussel</name>
    <dbReference type="NCBI Taxonomy" id="42192"/>
    <lineage>
        <taxon>Eukaryota</taxon>
        <taxon>Metazoa</taxon>
        <taxon>Spiralia</taxon>
        <taxon>Lophotrochozoa</taxon>
        <taxon>Mollusca</taxon>
        <taxon>Bivalvia</taxon>
        <taxon>Autobranchia</taxon>
        <taxon>Pteriomorphia</taxon>
        <taxon>Mytilida</taxon>
        <taxon>Mytiloidea</taxon>
        <taxon>Mytilidae</taxon>
        <taxon>Mytilinae</taxon>
        <taxon>Mytilus</taxon>
    </lineage>
</organism>
<dbReference type="InterPro" id="IPR012337">
    <property type="entry name" value="RNaseH-like_sf"/>
</dbReference>
<feature type="region of interest" description="Disordered" evidence="8">
    <location>
        <begin position="18"/>
        <end position="49"/>
    </location>
</feature>
<keyword evidence="4" id="KW-0378">Hydrolase</keyword>
<dbReference type="Pfam" id="PF00929">
    <property type="entry name" value="RNase_T"/>
    <property type="match status" value="1"/>
</dbReference>
<name>A0A6J8BP73_MYTCO</name>
<comment type="cofactor">
    <cofactor evidence="1">
        <name>Mg(2+)</name>
        <dbReference type="ChEBI" id="CHEBI:18420"/>
    </cofactor>
</comment>
<dbReference type="PANTHER" id="PTHR13058">
    <property type="entry name" value="THREE PRIME REPAIR EXONUCLEASE 1, 2"/>
    <property type="match status" value="1"/>
</dbReference>
<evidence type="ECO:0000313" key="11">
    <source>
        <dbReference type="Proteomes" id="UP000507470"/>
    </source>
</evidence>
<keyword evidence="3" id="KW-0479">Metal-binding</keyword>
<proteinExistence type="inferred from homology"/>
<dbReference type="GO" id="GO:0008296">
    <property type="term" value="F:3'-5'-DNA exonuclease activity"/>
    <property type="evidence" value="ECO:0007669"/>
    <property type="project" value="TreeGrafter"/>
</dbReference>
<sequence length="489" mass="55748">MNQRPIEVRQISTVISEDGQKRPAVSQFKNERSSKVFQEPKTDGDVQGSVDQEMCNKFENYFKKKKGRSVVESDSPPVSLRAGKEFEYKETEDVKDKHDKGISAGVVSDAQDKKIWQEIAKPVSKAIHPVDKTIKRTTKFTRKRKISKEKEKTGMTKKRCVKFKQTRTSKKASVEIKGAASYEREIGLRSKTCNDHEIHGIENIQVTLSSPDKEEPPLVVCDLETTGLSRSSDIIQIAAFSKDNSFNCYVFPMQKISRKASKITKIKVIGNQMYLNNQPVQAKFPYEALLDFILFLSDLPKKPILVGHNIKCFDCHVLFNQLRLSNMWREFCSHICGFIDSYELFKHVKPGLSPYKQTFLVKELLGERYNAHNAIDDAKVLYKLVSEKGNVYNNLVEFTFPSSYPYDTYVVQQNFKTFRNAIDCKAISKSCAKKAARSNLKLLQMKSSLQRGGIEGLRALLGEKSSDGTVRVTKCNRVIQNLFDFLKQN</sequence>
<evidence type="ECO:0000256" key="7">
    <source>
        <dbReference type="ARBA" id="ARBA00025769"/>
    </source>
</evidence>
<evidence type="ECO:0000256" key="4">
    <source>
        <dbReference type="ARBA" id="ARBA00022801"/>
    </source>
</evidence>
<evidence type="ECO:0000256" key="6">
    <source>
        <dbReference type="ARBA" id="ARBA00022842"/>
    </source>
</evidence>
<dbReference type="GO" id="GO:0005737">
    <property type="term" value="C:cytoplasm"/>
    <property type="evidence" value="ECO:0007669"/>
    <property type="project" value="TreeGrafter"/>
</dbReference>
<dbReference type="OrthoDB" id="6105396at2759"/>
<dbReference type="SMART" id="SM00479">
    <property type="entry name" value="EXOIII"/>
    <property type="match status" value="1"/>
</dbReference>
<dbReference type="InterPro" id="IPR036397">
    <property type="entry name" value="RNaseH_sf"/>
</dbReference>
<evidence type="ECO:0000256" key="3">
    <source>
        <dbReference type="ARBA" id="ARBA00022723"/>
    </source>
</evidence>
<feature type="domain" description="Exonuclease" evidence="9">
    <location>
        <begin position="217"/>
        <end position="394"/>
    </location>
</feature>
<keyword evidence="11" id="KW-1185">Reference proteome</keyword>
<evidence type="ECO:0000256" key="5">
    <source>
        <dbReference type="ARBA" id="ARBA00022839"/>
    </source>
</evidence>
<dbReference type="AlphaFoldDB" id="A0A6J8BP73"/>
<protein>
    <recommendedName>
        <fullName evidence="9">Exonuclease domain-containing protein</fullName>
    </recommendedName>
</protein>
<dbReference type="InterPro" id="IPR057617">
    <property type="entry name" value="PML_C"/>
</dbReference>
<evidence type="ECO:0000313" key="10">
    <source>
        <dbReference type="EMBL" id="CAC5385442.1"/>
    </source>
</evidence>
<feature type="compositionally biased region" description="Basic and acidic residues" evidence="8">
    <location>
        <begin position="29"/>
        <end position="44"/>
    </location>
</feature>
<dbReference type="GO" id="GO:0046872">
    <property type="term" value="F:metal ion binding"/>
    <property type="evidence" value="ECO:0007669"/>
    <property type="project" value="UniProtKB-KW"/>
</dbReference>
<dbReference type="GO" id="GO:0003676">
    <property type="term" value="F:nucleic acid binding"/>
    <property type="evidence" value="ECO:0007669"/>
    <property type="project" value="InterPro"/>
</dbReference>
<evidence type="ECO:0000259" key="9">
    <source>
        <dbReference type="SMART" id="SM00479"/>
    </source>
</evidence>
<dbReference type="GO" id="GO:0006308">
    <property type="term" value="P:DNA catabolic process"/>
    <property type="evidence" value="ECO:0007669"/>
    <property type="project" value="TreeGrafter"/>
</dbReference>
<dbReference type="Gene3D" id="3.30.420.10">
    <property type="entry name" value="Ribonuclease H-like superfamily/Ribonuclease H"/>
    <property type="match status" value="1"/>
</dbReference>
<evidence type="ECO:0000256" key="1">
    <source>
        <dbReference type="ARBA" id="ARBA00001946"/>
    </source>
</evidence>
<comment type="similarity">
    <text evidence="7">Belongs to the exonuclease superfamily. TREX family.</text>
</comment>
<dbReference type="EMBL" id="CACVKT020003709">
    <property type="protein sequence ID" value="CAC5385442.1"/>
    <property type="molecule type" value="Genomic_DNA"/>
</dbReference>
<dbReference type="InterPro" id="IPR013520">
    <property type="entry name" value="Ribonucl_H"/>
</dbReference>
<keyword evidence="5" id="KW-0269">Exonuclease</keyword>
<dbReference type="Proteomes" id="UP000507470">
    <property type="component" value="Unassembled WGS sequence"/>
</dbReference>
<dbReference type="CDD" id="cd06127">
    <property type="entry name" value="DEDDh"/>
    <property type="match status" value="1"/>
</dbReference>
<dbReference type="PANTHER" id="PTHR13058:SF22">
    <property type="entry name" value="EXODEOXYRIBONUCLEASE III"/>
    <property type="match status" value="1"/>
</dbReference>
<dbReference type="Pfam" id="PF25244">
    <property type="entry name" value="PML_C"/>
    <property type="match status" value="1"/>
</dbReference>
<reference evidence="10 11" key="1">
    <citation type="submission" date="2020-06" db="EMBL/GenBank/DDBJ databases">
        <authorList>
            <person name="Li R."/>
            <person name="Bekaert M."/>
        </authorList>
    </citation>
    <scope>NUCLEOTIDE SEQUENCE [LARGE SCALE GENOMIC DNA]</scope>
    <source>
        <strain evidence="11">wild</strain>
    </source>
</reference>
<dbReference type="SUPFAM" id="SSF53098">
    <property type="entry name" value="Ribonuclease H-like"/>
    <property type="match status" value="1"/>
</dbReference>
<evidence type="ECO:0000256" key="8">
    <source>
        <dbReference type="SAM" id="MobiDB-lite"/>
    </source>
</evidence>
<dbReference type="InterPro" id="IPR040393">
    <property type="entry name" value="TREX1/2"/>
</dbReference>